<dbReference type="PANTHER" id="PTHR43214">
    <property type="entry name" value="TWO-COMPONENT RESPONSE REGULATOR"/>
    <property type="match status" value="1"/>
</dbReference>
<dbReference type="GO" id="GO:0006355">
    <property type="term" value="P:regulation of DNA-templated transcription"/>
    <property type="evidence" value="ECO:0007669"/>
    <property type="project" value="InterPro"/>
</dbReference>
<evidence type="ECO:0000313" key="4">
    <source>
        <dbReference type="EMBL" id="BAL88159.1"/>
    </source>
</evidence>
<dbReference type="eggNOG" id="COG3903">
    <property type="taxonomic scope" value="Bacteria"/>
</dbReference>
<feature type="region of interest" description="Disordered" evidence="2">
    <location>
        <begin position="99"/>
        <end position="129"/>
    </location>
</feature>
<dbReference type="InterPro" id="IPR036388">
    <property type="entry name" value="WH-like_DNA-bd_sf"/>
</dbReference>
<proteinExistence type="predicted"/>
<dbReference type="STRING" id="512565.AMIS_29390"/>
<evidence type="ECO:0000259" key="3">
    <source>
        <dbReference type="PROSITE" id="PS50043"/>
    </source>
</evidence>
<dbReference type="AlphaFoldDB" id="I0H572"/>
<organism evidence="4 5">
    <name type="scientific">Actinoplanes missouriensis (strain ATCC 14538 / DSM 43046 / CBS 188.64 / JCM 3121 / NBRC 102363 / NCIMB 12654 / NRRL B-3342 / UNCC 431)</name>
    <dbReference type="NCBI Taxonomy" id="512565"/>
    <lineage>
        <taxon>Bacteria</taxon>
        <taxon>Bacillati</taxon>
        <taxon>Actinomycetota</taxon>
        <taxon>Actinomycetes</taxon>
        <taxon>Micromonosporales</taxon>
        <taxon>Micromonosporaceae</taxon>
        <taxon>Actinoplanes</taxon>
    </lineage>
</organism>
<dbReference type="eggNOG" id="COG2197">
    <property type="taxonomic scope" value="Bacteria"/>
</dbReference>
<keyword evidence="5" id="KW-1185">Reference proteome</keyword>
<dbReference type="KEGG" id="ams:AMIS_29390"/>
<dbReference type="SMART" id="SM00421">
    <property type="entry name" value="HTH_LUXR"/>
    <property type="match status" value="1"/>
</dbReference>
<dbReference type="SUPFAM" id="SSF46894">
    <property type="entry name" value="C-terminal effector domain of the bipartite response regulators"/>
    <property type="match status" value="1"/>
</dbReference>
<keyword evidence="1" id="KW-0238">DNA-binding</keyword>
<dbReference type="InterPro" id="IPR000792">
    <property type="entry name" value="Tscrpt_reg_LuxR_C"/>
</dbReference>
<dbReference type="SUPFAM" id="SSF52540">
    <property type="entry name" value="P-loop containing nucleoside triphosphate hydrolases"/>
    <property type="match status" value="1"/>
</dbReference>
<name>I0H572_ACTM4</name>
<dbReference type="PROSITE" id="PS50043">
    <property type="entry name" value="HTH_LUXR_2"/>
    <property type="match status" value="1"/>
</dbReference>
<dbReference type="GO" id="GO:0003677">
    <property type="term" value="F:DNA binding"/>
    <property type="evidence" value="ECO:0007669"/>
    <property type="project" value="UniProtKB-KW"/>
</dbReference>
<gene>
    <name evidence="4" type="ordered locus">AMIS_29390</name>
</gene>
<feature type="domain" description="HTH luxR-type" evidence="3">
    <location>
        <begin position="932"/>
        <end position="996"/>
    </location>
</feature>
<dbReference type="PRINTS" id="PR00038">
    <property type="entry name" value="HTHLUXR"/>
</dbReference>
<accession>I0H572</accession>
<dbReference type="InterPro" id="IPR039420">
    <property type="entry name" value="WalR-like"/>
</dbReference>
<dbReference type="Pfam" id="PF13191">
    <property type="entry name" value="AAA_16"/>
    <property type="match status" value="1"/>
</dbReference>
<dbReference type="PATRIC" id="fig|512565.3.peg.2942"/>
<dbReference type="CDD" id="cd06170">
    <property type="entry name" value="LuxR_C_like"/>
    <property type="match status" value="1"/>
</dbReference>
<protein>
    <submittedName>
        <fullName evidence="4">Putative LuxR-family transcriptional regulator</fullName>
    </submittedName>
</protein>
<dbReference type="Proteomes" id="UP000007882">
    <property type="component" value="Chromosome"/>
</dbReference>
<dbReference type="PANTHER" id="PTHR43214:SF42">
    <property type="entry name" value="TRANSCRIPTIONAL REGULATORY PROTEIN DESR"/>
    <property type="match status" value="1"/>
</dbReference>
<dbReference type="Gene3D" id="1.10.10.10">
    <property type="entry name" value="Winged helix-like DNA-binding domain superfamily/Winged helix DNA-binding domain"/>
    <property type="match status" value="1"/>
</dbReference>
<dbReference type="InterPro" id="IPR041664">
    <property type="entry name" value="AAA_16"/>
</dbReference>
<dbReference type="InterPro" id="IPR016032">
    <property type="entry name" value="Sig_transdc_resp-reg_C-effctor"/>
</dbReference>
<dbReference type="Pfam" id="PF00196">
    <property type="entry name" value="GerE"/>
    <property type="match status" value="1"/>
</dbReference>
<sequence>MEPETGDGCPAGRGAEQGWIRRALREAAGGTRVLVLHGEPGVGKSALITGAVAVARHEGFRTMETAGTPDAAVSALLAAAGQAPAELREPLERWLARERVPPGSAPPGPAVPGSATPQSAMPQSATPQSATPGSVALRLAVLAVVAALCRTGPLLIAVDDVPEQDPAVVGLLAFVVRRLRGERLLVMFTGRGPGVFEPVAGDATVHAVAPLSPVAAAGLLDGLPSVPVGPVRAAILRYGGGNPLGLTTLAGAAVNEGRRPDFRIEGSGLLARTFAPEFAGLPARTRTVLLFAAAAQDDAAASVLRAAGAGLADFRPAEDAGLVSVIAGRFTFRHPLAEAVCYFTAPMHERDTAHARLAALLPLDSPARDWHLAQLSTGAITAGALERAAGVATAAGRGLEAAALLQRAADAGASGVVVPRRAGEAGASGVVVPRRAAEAGASGVVVPRRTGDAGADGSATLRSAGGAAAREAARLYGRAAAEADRCGDLRWSHELWNRVTDLTDDPAVLAAALTGIGNRLMWQPAAPTVTLVEGLLAAGLDDRHLVRAMLAVAARAVFTDGDPAIVARLRNLVARATPIAAAPDPGGLPAEAADPGAPPAAGDTVDVHLALALAVADPAGWAAQHGPLRLSPLLQPLSGPAERVRLLSIAGAAWVSDDIEIAIDHYRRALAVVRADGSIGVHGTAVVATSEVLFDMGLFEEAATLLDAAEDTVGGDPAGPVRRAILAQRASSLIRRGDAGRARPLLAAAGDPGAAGNRFVRYLLLRASAQLAASEGDALTAYTNLVGVFQHDHYLLSQRSVIELAGLAIDAGTGEQALALLLAARERAGHPTARRRWSWDVAIDLLRLHTGDPSAESRLREALAAAGAQWPYEYAVTELRLAQALSAQRRRSEARPFLISALDVFVRIGAAREAALARERLRATGVRAQAAGAAAFETLTPQHQLIARLAAEGLSNRAIAQRFGLSPRTIGCYLYQIYPKLGIARRGQLRDVITPL</sequence>
<feature type="compositionally biased region" description="Polar residues" evidence="2">
    <location>
        <begin position="116"/>
        <end position="129"/>
    </location>
</feature>
<reference evidence="4 5" key="1">
    <citation type="submission" date="2012-02" db="EMBL/GenBank/DDBJ databases">
        <title>Complete genome sequence of Actinoplanes missouriensis 431 (= NBRC 102363).</title>
        <authorList>
            <person name="Ohnishi Y."/>
            <person name="Ishikawa J."/>
            <person name="Sekine M."/>
            <person name="Hosoyama A."/>
            <person name="Harada T."/>
            <person name="Narita H."/>
            <person name="Hata T."/>
            <person name="Konno Y."/>
            <person name="Tutikane K."/>
            <person name="Fujita N."/>
            <person name="Horinouchi S."/>
            <person name="Hayakawa M."/>
        </authorList>
    </citation>
    <scope>NUCLEOTIDE SEQUENCE [LARGE SCALE GENOMIC DNA]</scope>
    <source>
        <strain evidence="5">ATCC 14538 / DSM 43046 / CBS 188.64 / JCM 3121 / NBRC 102363 / NCIMB 12654 / NRRL B-3342 / UNCC 431</strain>
    </source>
</reference>
<dbReference type="HOGENOM" id="CLU_006850_4_1_11"/>
<dbReference type="EMBL" id="AP012319">
    <property type="protein sequence ID" value="BAL88159.1"/>
    <property type="molecule type" value="Genomic_DNA"/>
</dbReference>
<evidence type="ECO:0000256" key="1">
    <source>
        <dbReference type="ARBA" id="ARBA00023125"/>
    </source>
</evidence>
<evidence type="ECO:0000313" key="5">
    <source>
        <dbReference type="Proteomes" id="UP000007882"/>
    </source>
</evidence>
<evidence type="ECO:0000256" key="2">
    <source>
        <dbReference type="SAM" id="MobiDB-lite"/>
    </source>
</evidence>
<dbReference type="InterPro" id="IPR027417">
    <property type="entry name" value="P-loop_NTPase"/>
</dbReference>